<feature type="non-terminal residue" evidence="2">
    <location>
        <position position="134"/>
    </location>
</feature>
<name>A0A6A3P8K2_9STRA</name>
<dbReference type="Proteomes" id="UP000441208">
    <property type="component" value="Unassembled WGS sequence"/>
</dbReference>
<evidence type="ECO:0000256" key="1">
    <source>
        <dbReference type="SAM" id="MobiDB-lite"/>
    </source>
</evidence>
<evidence type="ECO:0000313" key="4">
    <source>
        <dbReference type="Proteomes" id="UP000441208"/>
    </source>
</evidence>
<dbReference type="Proteomes" id="UP000476176">
    <property type="component" value="Unassembled WGS sequence"/>
</dbReference>
<evidence type="ECO:0000313" key="2">
    <source>
        <dbReference type="EMBL" id="KAE9051348.1"/>
    </source>
</evidence>
<feature type="region of interest" description="Disordered" evidence="1">
    <location>
        <begin position="72"/>
        <end position="96"/>
    </location>
</feature>
<accession>A0A6A3P8K2</accession>
<sequence>MRGDAGGAAALVATDVHARSCFASTTHLPSLGKTSSPRGTHALKLLFGFLAGGKPRSSSGFRHLTWPVLTTNAQTPAPDSPLTHPMRPNSHHEPPAGRRYPRQWIFKVWPTFGCVSPSALRCRLHVRSIQASSD</sequence>
<organism evidence="2 4">
    <name type="scientific">Phytophthora fragariae</name>
    <dbReference type="NCBI Taxonomy" id="53985"/>
    <lineage>
        <taxon>Eukaryota</taxon>
        <taxon>Sar</taxon>
        <taxon>Stramenopiles</taxon>
        <taxon>Oomycota</taxon>
        <taxon>Peronosporomycetes</taxon>
        <taxon>Peronosporales</taxon>
        <taxon>Peronosporaceae</taxon>
        <taxon>Phytophthora</taxon>
    </lineage>
</organism>
<protein>
    <submittedName>
        <fullName evidence="2">Uncharacterized protein</fullName>
    </submittedName>
</protein>
<evidence type="ECO:0000313" key="3">
    <source>
        <dbReference type="EMBL" id="KAE9143190.1"/>
    </source>
</evidence>
<evidence type="ECO:0000313" key="5">
    <source>
        <dbReference type="Proteomes" id="UP000476176"/>
    </source>
</evidence>
<gene>
    <name evidence="3" type="ORF">PF004_g33110</name>
    <name evidence="2" type="ORF">PF007_g33099</name>
</gene>
<dbReference type="EMBL" id="QXGC01012982">
    <property type="protein sequence ID" value="KAE9143190.1"/>
    <property type="molecule type" value="Genomic_DNA"/>
</dbReference>
<comment type="caution">
    <text evidence="2">The sequence shown here is derived from an EMBL/GenBank/DDBJ whole genome shotgun (WGS) entry which is preliminary data.</text>
</comment>
<proteinExistence type="predicted"/>
<dbReference type="AlphaFoldDB" id="A0A6A3P8K2"/>
<reference evidence="2 4" key="1">
    <citation type="submission" date="2018-08" db="EMBL/GenBank/DDBJ databases">
        <title>Genomic investigation of the strawberry pathogen Phytophthora fragariae indicates pathogenicity is determined by transcriptional variation in three key races.</title>
        <authorList>
            <person name="Adams T.M."/>
            <person name="Armitage A.D."/>
            <person name="Sobczyk M.K."/>
            <person name="Bates H.J."/>
            <person name="Dunwell J.M."/>
            <person name="Nellist C.F."/>
            <person name="Harrison R.J."/>
        </authorList>
    </citation>
    <scope>NUCLEOTIDE SEQUENCE [LARGE SCALE GENOMIC DNA]</scope>
    <source>
        <strain evidence="3 5">BC-23</strain>
        <strain evidence="2 4">NOV-71</strain>
    </source>
</reference>
<dbReference type="EMBL" id="QXFZ01011986">
    <property type="protein sequence ID" value="KAE9051348.1"/>
    <property type="molecule type" value="Genomic_DNA"/>
</dbReference>